<keyword evidence="11" id="KW-1185">Reference proteome</keyword>
<dbReference type="GO" id="GO:0016020">
    <property type="term" value="C:membrane"/>
    <property type="evidence" value="ECO:0007669"/>
    <property type="project" value="UniProtKB-SubCell"/>
</dbReference>
<evidence type="ECO:0000256" key="6">
    <source>
        <dbReference type="ARBA" id="ARBA00023136"/>
    </source>
</evidence>
<dbReference type="SUPFAM" id="SSF81338">
    <property type="entry name" value="Aquaporin-like"/>
    <property type="match status" value="1"/>
</dbReference>
<dbReference type="InterPro" id="IPR022357">
    <property type="entry name" value="MIP_CS"/>
</dbReference>
<comment type="subcellular location">
    <subcellularLocation>
        <location evidence="1">Membrane</location>
        <topology evidence="1">Multi-pass membrane protein</topology>
    </subcellularLocation>
</comment>
<dbReference type="InterPro" id="IPR034294">
    <property type="entry name" value="Aquaporin_transptr"/>
</dbReference>
<keyword evidence="5 9" id="KW-1133">Transmembrane helix</keyword>
<evidence type="ECO:0000256" key="5">
    <source>
        <dbReference type="ARBA" id="ARBA00022989"/>
    </source>
</evidence>
<dbReference type="PANTHER" id="PTHR45687">
    <property type="entry name" value="AQUAPORIN OR AQUAGLYCEROPORIN RELATED"/>
    <property type="match status" value="1"/>
</dbReference>
<evidence type="ECO:0000313" key="10">
    <source>
        <dbReference type="EnsemblPlants" id="LPERR09G15460.1"/>
    </source>
</evidence>
<dbReference type="PROSITE" id="PS00221">
    <property type="entry name" value="MIP"/>
    <property type="match status" value="1"/>
</dbReference>
<keyword evidence="2 7" id="KW-0813">Transport</keyword>
<reference evidence="11" key="2">
    <citation type="submission" date="2013-12" db="EMBL/GenBank/DDBJ databases">
        <authorList>
            <person name="Yu Y."/>
            <person name="Lee S."/>
            <person name="de Baynast K."/>
            <person name="Wissotski M."/>
            <person name="Liu L."/>
            <person name="Talag J."/>
            <person name="Goicoechea J."/>
            <person name="Angelova A."/>
            <person name="Jetty R."/>
            <person name="Kudrna D."/>
            <person name="Golser W."/>
            <person name="Rivera L."/>
            <person name="Zhang J."/>
            <person name="Wing R."/>
        </authorList>
    </citation>
    <scope>NUCLEOTIDE SEQUENCE</scope>
</reference>
<feature type="transmembrane region" description="Helical" evidence="9">
    <location>
        <begin position="121"/>
        <end position="139"/>
    </location>
</feature>
<organism evidence="10 11">
    <name type="scientific">Leersia perrieri</name>
    <dbReference type="NCBI Taxonomy" id="77586"/>
    <lineage>
        <taxon>Eukaryota</taxon>
        <taxon>Viridiplantae</taxon>
        <taxon>Streptophyta</taxon>
        <taxon>Embryophyta</taxon>
        <taxon>Tracheophyta</taxon>
        <taxon>Spermatophyta</taxon>
        <taxon>Magnoliopsida</taxon>
        <taxon>Liliopsida</taxon>
        <taxon>Poales</taxon>
        <taxon>Poaceae</taxon>
        <taxon>BOP clade</taxon>
        <taxon>Oryzoideae</taxon>
        <taxon>Oryzeae</taxon>
        <taxon>Oryzinae</taxon>
        <taxon>Leersia</taxon>
    </lineage>
</organism>
<dbReference type="AlphaFoldDB" id="A0A0D9XGR1"/>
<dbReference type="Proteomes" id="UP000032180">
    <property type="component" value="Chromosome 9"/>
</dbReference>
<evidence type="ECO:0000256" key="4">
    <source>
        <dbReference type="ARBA" id="ARBA00022737"/>
    </source>
</evidence>
<reference evidence="10 11" key="1">
    <citation type="submission" date="2012-08" db="EMBL/GenBank/DDBJ databases">
        <title>Oryza genome evolution.</title>
        <authorList>
            <person name="Wing R.A."/>
        </authorList>
    </citation>
    <scope>NUCLEOTIDE SEQUENCE</scope>
</reference>
<name>A0A0D9XGR1_9ORYZ</name>
<dbReference type="InterPro" id="IPR023271">
    <property type="entry name" value="Aquaporin-like"/>
</dbReference>
<dbReference type="eggNOG" id="KOG0223">
    <property type="taxonomic scope" value="Eukaryota"/>
</dbReference>
<evidence type="ECO:0000256" key="2">
    <source>
        <dbReference type="ARBA" id="ARBA00022448"/>
    </source>
</evidence>
<dbReference type="HOGENOM" id="CLU_1035696_0_0_1"/>
<keyword evidence="6 9" id="KW-0472">Membrane</keyword>
<dbReference type="PRINTS" id="PR00783">
    <property type="entry name" value="MINTRINSICP"/>
</dbReference>
<dbReference type="InterPro" id="IPR000425">
    <property type="entry name" value="MIP"/>
</dbReference>
<evidence type="ECO:0000313" key="11">
    <source>
        <dbReference type="Proteomes" id="UP000032180"/>
    </source>
</evidence>
<evidence type="ECO:0000256" key="1">
    <source>
        <dbReference type="ARBA" id="ARBA00004141"/>
    </source>
</evidence>
<reference evidence="10" key="3">
    <citation type="submission" date="2015-04" db="UniProtKB">
        <authorList>
            <consortium name="EnsemblPlants"/>
        </authorList>
    </citation>
    <scope>IDENTIFICATION</scope>
</reference>
<evidence type="ECO:0000256" key="3">
    <source>
        <dbReference type="ARBA" id="ARBA00022692"/>
    </source>
</evidence>
<evidence type="ECO:0000256" key="8">
    <source>
        <dbReference type="SAM" id="MobiDB-lite"/>
    </source>
</evidence>
<proteinExistence type="inferred from homology"/>
<dbReference type="GO" id="GO:0015267">
    <property type="term" value="F:channel activity"/>
    <property type="evidence" value="ECO:0007669"/>
    <property type="project" value="InterPro"/>
</dbReference>
<dbReference type="Pfam" id="PF00230">
    <property type="entry name" value="MIP"/>
    <property type="match status" value="1"/>
</dbReference>
<evidence type="ECO:0000256" key="7">
    <source>
        <dbReference type="RuleBase" id="RU000477"/>
    </source>
</evidence>
<evidence type="ECO:0008006" key="12">
    <source>
        <dbReference type="Google" id="ProtNLM"/>
    </source>
</evidence>
<feature type="region of interest" description="Disordered" evidence="8">
    <location>
        <begin position="173"/>
        <end position="206"/>
    </location>
</feature>
<evidence type="ECO:0000256" key="9">
    <source>
        <dbReference type="SAM" id="Phobius"/>
    </source>
</evidence>
<dbReference type="Gramene" id="LPERR09G15460.1">
    <property type="protein sequence ID" value="LPERR09G15460.1"/>
    <property type="gene ID" value="LPERR09G15460"/>
</dbReference>
<dbReference type="Gene3D" id="1.20.1080.10">
    <property type="entry name" value="Glycerol uptake facilitator protein"/>
    <property type="match status" value="1"/>
</dbReference>
<dbReference type="EnsemblPlants" id="LPERR09G15460.1">
    <property type="protein sequence ID" value="LPERR09G15460.1"/>
    <property type="gene ID" value="LPERR09G15460"/>
</dbReference>
<dbReference type="STRING" id="77586.A0A0D9XGR1"/>
<accession>A0A0D9XGR1</accession>
<keyword evidence="4" id="KW-0677">Repeat</keyword>
<feature type="transmembrane region" description="Helical" evidence="9">
    <location>
        <begin position="39"/>
        <end position="61"/>
    </location>
</feature>
<feature type="transmembrane region" description="Helical" evidence="9">
    <location>
        <begin position="73"/>
        <end position="97"/>
    </location>
</feature>
<protein>
    <recommendedName>
        <fullName evidence="12">Aquaporin</fullName>
    </recommendedName>
</protein>
<keyword evidence="3 7" id="KW-0812">Transmembrane</keyword>
<sequence>MASKEEVAGVEVVETPYWDLSPSPILDTSKLTKWTLCRALIAEFMATLIFLYVSIATVIGYKNESTAVNACMGVGYLGVAWSFGATIFILVYCTAGVSGGHINPAVTIGCFFEGKISPVNTVLYVVAQCLGAMCGAGIVKGIMKHPYNSLGGGANAVADGYSVADADAAADRVRGVRGASSDDTDHRNGDKSGEEPRRRRAVQPAESLARPLDLLGGAGDRCVLGGGVSQAGAAWGGGQGASLVLEHRRDGVRKTTMLMRASYCLLVLG</sequence>
<comment type="similarity">
    <text evidence="7">Belongs to the MIP/aquaporin (TC 1.A.8) family.</text>
</comment>
<feature type="compositionally biased region" description="Basic and acidic residues" evidence="8">
    <location>
        <begin position="183"/>
        <end position="197"/>
    </location>
</feature>